<feature type="transmembrane region" description="Helical" evidence="2">
    <location>
        <begin position="6"/>
        <end position="24"/>
    </location>
</feature>
<dbReference type="Proteomes" id="UP001501565">
    <property type="component" value="Unassembled WGS sequence"/>
</dbReference>
<protein>
    <recommendedName>
        <fullName evidence="3">DUF2489 domain-containing protein</fullName>
    </recommendedName>
</protein>
<dbReference type="Pfam" id="PF10675">
    <property type="entry name" value="DUF2489"/>
    <property type="match status" value="1"/>
</dbReference>
<accession>A0ABP7MFS6</accession>
<reference evidence="5" key="1">
    <citation type="journal article" date="2019" name="Int. J. Syst. Evol. Microbiol.">
        <title>The Global Catalogue of Microorganisms (GCM) 10K type strain sequencing project: providing services to taxonomists for standard genome sequencing and annotation.</title>
        <authorList>
            <consortium name="The Broad Institute Genomics Platform"/>
            <consortium name="The Broad Institute Genome Sequencing Center for Infectious Disease"/>
            <person name="Wu L."/>
            <person name="Ma J."/>
        </authorList>
    </citation>
    <scope>NUCLEOTIDE SEQUENCE [LARGE SCALE GENOMIC DNA]</scope>
    <source>
        <strain evidence="5">JCM 17551</strain>
    </source>
</reference>
<organism evidence="4 5">
    <name type="scientific">Litoribacillus peritrichatus</name>
    <dbReference type="NCBI Taxonomy" id="718191"/>
    <lineage>
        <taxon>Bacteria</taxon>
        <taxon>Pseudomonadati</taxon>
        <taxon>Pseudomonadota</taxon>
        <taxon>Gammaproteobacteria</taxon>
        <taxon>Oceanospirillales</taxon>
        <taxon>Oceanospirillaceae</taxon>
        <taxon>Litoribacillus</taxon>
    </lineage>
</organism>
<feature type="coiled-coil region" evidence="1">
    <location>
        <begin position="110"/>
        <end position="137"/>
    </location>
</feature>
<dbReference type="InterPro" id="IPR019617">
    <property type="entry name" value="DUF2489"/>
</dbReference>
<evidence type="ECO:0000256" key="2">
    <source>
        <dbReference type="SAM" id="Phobius"/>
    </source>
</evidence>
<keyword evidence="2" id="KW-0472">Membrane</keyword>
<feature type="domain" description="DUF2489" evidence="3">
    <location>
        <begin position="16"/>
        <end position="140"/>
    </location>
</feature>
<dbReference type="RefSeq" id="WP_344797545.1">
    <property type="nucleotide sequence ID" value="NZ_BAABBN010000004.1"/>
</dbReference>
<evidence type="ECO:0000313" key="5">
    <source>
        <dbReference type="Proteomes" id="UP001501565"/>
    </source>
</evidence>
<comment type="caution">
    <text evidence="4">The sequence shown here is derived from an EMBL/GenBank/DDBJ whole genome shotgun (WGS) entry which is preliminary data.</text>
</comment>
<name>A0ABP7MFS6_9GAMM</name>
<evidence type="ECO:0000256" key="1">
    <source>
        <dbReference type="SAM" id="Coils"/>
    </source>
</evidence>
<dbReference type="EMBL" id="BAABBN010000004">
    <property type="protein sequence ID" value="GAA3921943.1"/>
    <property type="molecule type" value="Genomic_DNA"/>
</dbReference>
<proteinExistence type="predicted"/>
<keyword evidence="2" id="KW-1133">Transmembrane helix</keyword>
<gene>
    <name evidence="4" type="ORF">GCM10022277_17350</name>
</gene>
<keyword evidence="5" id="KW-1185">Reference proteome</keyword>
<evidence type="ECO:0000313" key="4">
    <source>
        <dbReference type="EMBL" id="GAA3921943.1"/>
    </source>
</evidence>
<keyword evidence="2" id="KW-0812">Transmembrane</keyword>
<keyword evidence="1" id="KW-0175">Coiled coil</keyword>
<evidence type="ECO:0000259" key="3">
    <source>
        <dbReference type="Pfam" id="PF10675"/>
    </source>
</evidence>
<sequence length="158" mass="18271">MTTLHFVLLFTGVLIIAGLGYWAWSLTQKVKEKEQDILKAINEKYGNITESIRVITSAYGDNQIELVEASIRLKVLLDNLPLSDAEKEPYAVFSVVYDKVAHIPTHENWKALKKNEKKQYEKEMKTIEKDYQDLFASSVETLKAHKFDFTPKVQYTKK</sequence>